<dbReference type="OrthoDB" id="2750576at2759"/>
<feature type="compositionally biased region" description="Acidic residues" evidence="1">
    <location>
        <begin position="81"/>
        <end position="92"/>
    </location>
</feature>
<evidence type="ECO:0000313" key="3">
    <source>
        <dbReference type="Proteomes" id="UP000184267"/>
    </source>
</evidence>
<accession>A0A1M2VYA6</accession>
<gene>
    <name evidence="2" type="ORF">TRAPUB_10840</name>
</gene>
<sequence length="169" mass="18829">MPLECASKTPTWATTNRVADWRATPLQERFEIFDAFVHGMEMEGHFKTCVKIAPPHVGAGRRCVKRVPVPLMPPTIFEYPEEDEDDYLEEAESTTACDDGSPVYTTPRDKPLPIPPPDVSKKLPPTPRDRNKALPTLPPTPPPKTHRKEDTISPMKGRSRISCLSAVSA</sequence>
<proteinExistence type="predicted"/>
<evidence type="ECO:0000313" key="2">
    <source>
        <dbReference type="EMBL" id="OJT12599.1"/>
    </source>
</evidence>
<name>A0A1M2VYA6_TRAPU</name>
<reference evidence="2 3" key="1">
    <citation type="submission" date="2016-10" db="EMBL/GenBank/DDBJ databases">
        <title>Genome sequence of the basidiomycete white-rot fungus Trametes pubescens.</title>
        <authorList>
            <person name="Makela M.R."/>
            <person name="Granchi Z."/>
            <person name="Peng M."/>
            <person name="De Vries R.P."/>
            <person name="Grigoriev I."/>
            <person name="Riley R."/>
            <person name="Hilden K."/>
        </authorList>
    </citation>
    <scope>NUCLEOTIDE SEQUENCE [LARGE SCALE GENOMIC DNA]</scope>
    <source>
        <strain evidence="2 3">FBCC735</strain>
    </source>
</reference>
<dbReference type="EMBL" id="MNAD01000475">
    <property type="protein sequence ID" value="OJT12599.1"/>
    <property type="molecule type" value="Genomic_DNA"/>
</dbReference>
<protein>
    <submittedName>
        <fullName evidence="2">Uncharacterized protein</fullName>
    </submittedName>
</protein>
<feature type="region of interest" description="Disordered" evidence="1">
    <location>
        <begin position="81"/>
        <end position="169"/>
    </location>
</feature>
<evidence type="ECO:0000256" key="1">
    <source>
        <dbReference type="SAM" id="MobiDB-lite"/>
    </source>
</evidence>
<keyword evidence="3" id="KW-1185">Reference proteome</keyword>
<dbReference type="Proteomes" id="UP000184267">
    <property type="component" value="Unassembled WGS sequence"/>
</dbReference>
<comment type="caution">
    <text evidence="2">The sequence shown here is derived from an EMBL/GenBank/DDBJ whole genome shotgun (WGS) entry which is preliminary data.</text>
</comment>
<organism evidence="2 3">
    <name type="scientific">Trametes pubescens</name>
    <name type="common">White-rot fungus</name>
    <dbReference type="NCBI Taxonomy" id="154538"/>
    <lineage>
        <taxon>Eukaryota</taxon>
        <taxon>Fungi</taxon>
        <taxon>Dikarya</taxon>
        <taxon>Basidiomycota</taxon>
        <taxon>Agaricomycotina</taxon>
        <taxon>Agaricomycetes</taxon>
        <taxon>Polyporales</taxon>
        <taxon>Polyporaceae</taxon>
        <taxon>Trametes</taxon>
    </lineage>
</organism>
<dbReference type="OMA" id="ADWRATP"/>
<dbReference type="AlphaFoldDB" id="A0A1M2VYA6"/>